<name>A0A4Y2QUC4_ARAVE</name>
<keyword evidence="2" id="KW-1185">Reference proteome</keyword>
<protein>
    <submittedName>
        <fullName evidence="1">Uncharacterized protein</fullName>
    </submittedName>
</protein>
<comment type="caution">
    <text evidence="1">The sequence shown here is derived from an EMBL/GenBank/DDBJ whole genome shotgun (WGS) entry which is preliminary data.</text>
</comment>
<dbReference type="AlphaFoldDB" id="A0A4Y2QUC4"/>
<dbReference type="EMBL" id="BGPR01014849">
    <property type="protein sequence ID" value="GBN66957.1"/>
    <property type="molecule type" value="Genomic_DNA"/>
</dbReference>
<accession>A0A4Y2QUC4</accession>
<evidence type="ECO:0000313" key="2">
    <source>
        <dbReference type="Proteomes" id="UP000499080"/>
    </source>
</evidence>
<organism evidence="1 2">
    <name type="scientific">Araneus ventricosus</name>
    <name type="common">Orbweaver spider</name>
    <name type="synonym">Epeira ventricosa</name>
    <dbReference type="NCBI Taxonomy" id="182803"/>
    <lineage>
        <taxon>Eukaryota</taxon>
        <taxon>Metazoa</taxon>
        <taxon>Ecdysozoa</taxon>
        <taxon>Arthropoda</taxon>
        <taxon>Chelicerata</taxon>
        <taxon>Arachnida</taxon>
        <taxon>Araneae</taxon>
        <taxon>Araneomorphae</taxon>
        <taxon>Entelegynae</taxon>
        <taxon>Araneoidea</taxon>
        <taxon>Araneidae</taxon>
        <taxon>Araneus</taxon>
    </lineage>
</organism>
<reference evidence="1 2" key="1">
    <citation type="journal article" date="2019" name="Sci. Rep.">
        <title>Orb-weaving spider Araneus ventricosus genome elucidates the spidroin gene catalogue.</title>
        <authorList>
            <person name="Kono N."/>
            <person name="Nakamura H."/>
            <person name="Ohtoshi R."/>
            <person name="Moran D.A.P."/>
            <person name="Shinohara A."/>
            <person name="Yoshida Y."/>
            <person name="Fujiwara M."/>
            <person name="Mori M."/>
            <person name="Tomita M."/>
            <person name="Arakawa K."/>
        </authorList>
    </citation>
    <scope>NUCLEOTIDE SEQUENCE [LARGE SCALE GENOMIC DNA]</scope>
</reference>
<dbReference type="Proteomes" id="UP000499080">
    <property type="component" value="Unassembled WGS sequence"/>
</dbReference>
<evidence type="ECO:0000313" key="1">
    <source>
        <dbReference type="EMBL" id="GBN66957.1"/>
    </source>
</evidence>
<sequence>MFIHVLLPSFIQRRMCRLEASFCHLFYCLLLCTSSPEAGHSRQHCCTPFWTNDRLHFHPFKSIDLGGSFTDAPKRSTDYFNPPTTPPARLIPTHSFSPTRGFSLFGESTLPSLA</sequence>
<proteinExistence type="predicted"/>
<gene>
    <name evidence="1" type="ORF">AVEN_113736_1</name>
</gene>